<dbReference type="Proteomes" id="UP000289411">
    <property type="component" value="Unassembled WGS sequence"/>
</dbReference>
<dbReference type="RefSeq" id="WP_129221444.1">
    <property type="nucleotide sequence ID" value="NZ_QYBC01000023.1"/>
</dbReference>
<keyword evidence="3" id="KW-1185">Reference proteome</keyword>
<dbReference type="PANTHER" id="PTHR32487">
    <property type="entry name" value="3-OXO-DELTA(4,5)-STEROID 5-BETA-REDUCTASE"/>
    <property type="match status" value="1"/>
</dbReference>
<accession>A0A4V1RI26</accession>
<reference evidence="2 3" key="2">
    <citation type="submission" date="2019-02" db="EMBL/GenBank/DDBJ databases">
        <title>'Lichenibacterium ramalinii' gen. nov. sp. nov., 'Lichenibacterium minor' gen. nov. sp. nov.</title>
        <authorList>
            <person name="Pankratov T."/>
        </authorList>
    </citation>
    <scope>NUCLEOTIDE SEQUENCE [LARGE SCALE GENOMIC DNA]</scope>
    <source>
        <strain evidence="2 3">RmlP001</strain>
    </source>
</reference>
<dbReference type="Pfam" id="PF22917">
    <property type="entry name" value="PRISE"/>
    <property type="match status" value="1"/>
</dbReference>
<name>A0A4V1RI26_9HYPH</name>
<dbReference type="EMBL" id="QYBC01000023">
    <property type="protein sequence ID" value="RYB02077.1"/>
    <property type="molecule type" value="Genomic_DNA"/>
</dbReference>
<feature type="domain" description="PRISE-like Rossmann-fold" evidence="1">
    <location>
        <begin position="72"/>
        <end position="359"/>
    </location>
</feature>
<dbReference type="OrthoDB" id="4392084at2"/>
<sequence length="361" mass="38355">MPIAQPDRIEGSRGDDAPASRVALVAGAGGIIGKALLEEIARSPGWRGLALSRQGGDVSADLTDASATRTALAAARDATHLFYAAYKPGGGLAEEDTVNSAMLRNLLDGLVAVGAPLERVVLYQGAKVYGVHLGPVPSPFYEDDNPRPIGPNFYFSQETELRRRAEAGGPAWAILRPDVVVGDAAGNAMNIATVIGAYAAITKADGAAFRFPGSVAVYDRCLAQFTDAHALARASLWAATADAASGQAFNYVHAPFRWRRVWNTVARHFGLDAGEPIPFSLAAHMPALEPVWRRIAGQLVEPDFARAVRWGFGDFVFGSAFDVLSDMTKIHRAGFAETVDPAQALVSAIERQIAGRVLPRP</sequence>
<reference evidence="2 3" key="1">
    <citation type="submission" date="2018-09" db="EMBL/GenBank/DDBJ databases">
        <authorList>
            <person name="Grouzdev D.S."/>
            <person name="Krutkina M.S."/>
        </authorList>
    </citation>
    <scope>NUCLEOTIDE SEQUENCE [LARGE SCALE GENOMIC DNA]</scope>
    <source>
        <strain evidence="2 3">RmlP001</strain>
    </source>
</reference>
<dbReference type="PANTHER" id="PTHR32487:SF0">
    <property type="entry name" value="3-OXO-DELTA(4,5)-STEROID 5-BETA-REDUCTASE"/>
    <property type="match status" value="1"/>
</dbReference>
<protein>
    <submittedName>
        <fullName evidence="2">NAD-dependent epimerase/dehydratase family protein</fullName>
    </submittedName>
</protein>
<proteinExistence type="predicted"/>
<dbReference type="AlphaFoldDB" id="A0A4V1RI26"/>
<comment type="caution">
    <text evidence="2">The sequence shown here is derived from an EMBL/GenBank/DDBJ whole genome shotgun (WGS) entry which is preliminary data.</text>
</comment>
<dbReference type="InterPro" id="IPR036291">
    <property type="entry name" value="NAD(P)-bd_dom_sf"/>
</dbReference>
<organism evidence="2 3">
    <name type="scientific">Lichenibacterium ramalinae</name>
    <dbReference type="NCBI Taxonomy" id="2316527"/>
    <lineage>
        <taxon>Bacteria</taxon>
        <taxon>Pseudomonadati</taxon>
        <taxon>Pseudomonadota</taxon>
        <taxon>Alphaproteobacteria</taxon>
        <taxon>Hyphomicrobiales</taxon>
        <taxon>Lichenihabitantaceae</taxon>
        <taxon>Lichenibacterium</taxon>
    </lineage>
</organism>
<evidence type="ECO:0000259" key="1">
    <source>
        <dbReference type="Pfam" id="PF22917"/>
    </source>
</evidence>
<dbReference type="Gene3D" id="3.40.50.720">
    <property type="entry name" value="NAD(P)-binding Rossmann-like Domain"/>
    <property type="match status" value="1"/>
</dbReference>
<evidence type="ECO:0000313" key="2">
    <source>
        <dbReference type="EMBL" id="RYB02077.1"/>
    </source>
</evidence>
<dbReference type="InterPro" id="IPR055222">
    <property type="entry name" value="PRISE-like_Rossmann-fold"/>
</dbReference>
<dbReference type="SUPFAM" id="SSF51735">
    <property type="entry name" value="NAD(P)-binding Rossmann-fold domains"/>
    <property type="match status" value="1"/>
</dbReference>
<gene>
    <name evidence="2" type="ORF">D3272_22370</name>
</gene>
<evidence type="ECO:0000313" key="3">
    <source>
        <dbReference type="Proteomes" id="UP000289411"/>
    </source>
</evidence>